<dbReference type="CDD" id="cd00120">
    <property type="entry name" value="MADS"/>
    <property type="match status" value="1"/>
</dbReference>
<dbReference type="AlphaFoldDB" id="A0AAV6IPB6"/>
<evidence type="ECO:0000256" key="5">
    <source>
        <dbReference type="ARBA" id="ARBA00023242"/>
    </source>
</evidence>
<dbReference type="Gene3D" id="3.40.1810.10">
    <property type="entry name" value="Transcription factor, MADS-box"/>
    <property type="match status" value="1"/>
</dbReference>
<evidence type="ECO:0000256" key="4">
    <source>
        <dbReference type="ARBA" id="ARBA00023163"/>
    </source>
</evidence>
<keyword evidence="5" id="KW-0539">Nucleus</keyword>
<dbReference type="EMBL" id="JACTNZ010000009">
    <property type="protein sequence ID" value="KAG5530521.1"/>
    <property type="molecule type" value="Genomic_DNA"/>
</dbReference>
<evidence type="ECO:0000256" key="1">
    <source>
        <dbReference type="ARBA" id="ARBA00004123"/>
    </source>
</evidence>
<evidence type="ECO:0000313" key="7">
    <source>
        <dbReference type="EMBL" id="KAG5530521.1"/>
    </source>
</evidence>
<protein>
    <recommendedName>
        <fullName evidence="6">MADS-box domain-containing protein</fullName>
    </recommendedName>
</protein>
<comment type="caution">
    <text evidence="7">The sequence shown here is derived from an EMBL/GenBank/DDBJ whole genome shotgun (WGS) entry which is preliminary data.</text>
</comment>
<accession>A0AAV6IPB6</accession>
<dbReference type="SUPFAM" id="SSF55455">
    <property type="entry name" value="SRF-like"/>
    <property type="match status" value="1"/>
</dbReference>
<dbReference type="GO" id="GO:0005634">
    <property type="term" value="C:nucleus"/>
    <property type="evidence" value="ECO:0007669"/>
    <property type="project" value="UniProtKB-SubCell"/>
</dbReference>
<feature type="domain" description="MADS-box" evidence="6">
    <location>
        <begin position="95"/>
        <end position="147"/>
    </location>
</feature>
<comment type="subcellular location">
    <subcellularLocation>
        <location evidence="1">Nucleus</location>
    </subcellularLocation>
</comment>
<dbReference type="GO" id="GO:0046983">
    <property type="term" value="F:protein dimerization activity"/>
    <property type="evidence" value="ECO:0007669"/>
    <property type="project" value="InterPro"/>
</dbReference>
<dbReference type="Proteomes" id="UP000823749">
    <property type="component" value="Chromosome 9"/>
</dbReference>
<dbReference type="InterPro" id="IPR050142">
    <property type="entry name" value="MADS-box/MEF2_TF"/>
</dbReference>
<evidence type="ECO:0000259" key="6">
    <source>
        <dbReference type="PROSITE" id="PS50066"/>
    </source>
</evidence>
<organism evidence="7 8">
    <name type="scientific">Rhododendron griersonianum</name>
    <dbReference type="NCBI Taxonomy" id="479676"/>
    <lineage>
        <taxon>Eukaryota</taxon>
        <taxon>Viridiplantae</taxon>
        <taxon>Streptophyta</taxon>
        <taxon>Embryophyta</taxon>
        <taxon>Tracheophyta</taxon>
        <taxon>Spermatophyta</taxon>
        <taxon>Magnoliopsida</taxon>
        <taxon>eudicotyledons</taxon>
        <taxon>Gunneridae</taxon>
        <taxon>Pentapetalae</taxon>
        <taxon>asterids</taxon>
        <taxon>Ericales</taxon>
        <taxon>Ericaceae</taxon>
        <taxon>Ericoideae</taxon>
        <taxon>Rhodoreae</taxon>
        <taxon>Rhododendron</taxon>
    </lineage>
</organism>
<sequence length="604" mass="68642">MFGLPEPELGCGSLEEDRSSDSVLELNDGKVSLMRDMALKKVGRWTRVTRLSVDRVILEIKKLHLGWFYFKSIHQGAARSCEAKIGFNFANETQMGRVKLKIQRLDSSANRLTTYSKRKNGLVKKAEEISVLCDIDIAVLMFSPTGKPVFWKADNRKLETVATLRRVYKNSDHEMIVLDYLGSSHQSVEDMTKQASSLRTQLSEIQQRLSDWTDLDKIDSVDFLEQMVAYTGKSLAQIREKKENIGKQQFSAQGCHYQSLNGDHLRMSLDDEQQARHCSWVENDGSQPKVSPEEMLLLSQRENELSAGNSLANYTDYLGVEGIASGQKMDIQTEFLRTEVLRNELIGLKTETLRNQLTKTQNLKNEMLQREPSRMELHNIEFLSNEVNKNGSLIMELKKLDSMRNELIETTTLANVFLKPGSLGDELIKTESLRNQLINTTSMGNELHEPESLTLQLCEQDSYPLHNFETQPNQNFEPVQQMNLEESIGPTNNRLEPVQQTNLQQSIYPPDNRYEQTQQMMFERRIGDFCDEGNSDLQLGYSSNHCNWAPTAGPFVADTFDEHLYTQASLLAFFRSFSSGIALLYSMAHVVFNSSASLAVVGIL</sequence>
<gene>
    <name evidence="7" type="ORF">RHGRI_025461</name>
</gene>
<dbReference type="InterPro" id="IPR036879">
    <property type="entry name" value="TF_MADSbox_sf"/>
</dbReference>
<proteinExistence type="predicted"/>
<evidence type="ECO:0000256" key="2">
    <source>
        <dbReference type="ARBA" id="ARBA00023015"/>
    </source>
</evidence>
<dbReference type="SMART" id="SM00432">
    <property type="entry name" value="MADS"/>
    <property type="match status" value="1"/>
</dbReference>
<evidence type="ECO:0000313" key="8">
    <source>
        <dbReference type="Proteomes" id="UP000823749"/>
    </source>
</evidence>
<keyword evidence="3" id="KW-0238">DNA-binding</keyword>
<dbReference type="Pfam" id="PF00319">
    <property type="entry name" value="SRF-TF"/>
    <property type="match status" value="1"/>
</dbReference>
<keyword evidence="2" id="KW-0805">Transcription regulation</keyword>
<dbReference type="PANTHER" id="PTHR48019">
    <property type="entry name" value="SERUM RESPONSE FACTOR HOMOLOG"/>
    <property type="match status" value="1"/>
</dbReference>
<dbReference type="PROSITE" id="PS50066">
    <property type="entry name" value="MADS_BOX_2"/>
    <property type="match status" value="1"/>
</dbReference>
<dbReference type="GO" id="GO:0003677">
    <property type="term" value="F:DNA binding"/>
    <property type="evidence" value="ECO:0007669"/>
    <property type="project" value="UniProtKB-KW"/>
</dbReference>
<keyword evidence="8" id="KW-1185">Reference proteome</keyword>
<dbReference type="InterPro" id="IPR002100">
    <property type="entry name" value="TF_MADSbox"/>
</dbReference>
<evidence type="ECO:0000256" key="3">
    <source>
        <dbReference type="ARBA" id="ARBA00023125"/>
    </source>
</evidence>
<keyword evidence="4" id="KW-0804">Transcription</keyword>
<reference evidence="7" key="1">
    <citation type="submission" date="2020-08" db="EMBL/GenBank/DDBJ databases">
        <title>Plant Genome Project.</title>
        <authorList>
            <person name="Zhang R.-G."/>
        </authorList>
    </citation>
    <scope>NUCLEOTIDE SEQUENCE</scope>
    <source>
        <strain evidence="7">WSP0</strain>
        <tissue evidence="7">Leaf</tissue>
    </source>
</reference>
<dbReference type="PRINTS" id="PR00404">
    <property type="entry name" value="MADSDOMAIN"/>
</dbReference>
<name>A0AAV6IPB6_9ERIC</name>